<proteinExistence type="predicted"/>
<dbReference type="AlphaFoldDB" id="A0A1H7V7I0"/>
<dbReference type="EMBL" id="FOAZ01000017">
    <property type="protein sequence ID" value="SEM04888.1"/>
    <property type="molecule type" value="Genomic_DNA"/>
</dbReference>
<evidence type="ECO:0000313" key="2">
    <source>
        <dbReference type="EMBL" id="SEM04888.1"/>
    </source>
</evidence>
<organism evidence="2 3">
    <name type="scientific">Streptacidiphilus jiangxiensis</name>
    <dbReference type="NCBI Taxonomy" id="235985"/>
    <lineage>
        <taxon>Bacteria</taxon>
        <taxon>Bacillati</taxon>
        <taxon>Actinomycetota</taxon>
        <taxon>Actinomycetes</taxon>
        <taxon>Kitasatosporales</taxon>
        <taxon>Streptomycetaceae</taxon>
        <taxon>Streptacidiphilus</taxon>
    </lineage>
</organism>
<keyword evidence="2" id="KW-0378">Hydrolase</keyword>
<dbReference type="GO" id="GO:0016787">
    <property type="term" value="F:hydrolase activity"/>
    <property type="evidence" value="ECO:0007669"/>
    <property type="project" value="UniProtKB-KW"/>
</dbReference>
<accession>A0A1H7V7I0</accession>
<dbReference type="PANTHER" id="PTHR46623:SF6">
    <property type="entry name" value="ALPHA_BETA-HYDROLASES SUPERFAMILY PROTEIN"/>
    <property type="match status" value="1"/>
</dbReference>
<dbReference type="Pfam" id="PF01738">
    <property type="entry name" value="DLH"/>
    <property type="match status" value="1"/>
</dbReference>
<dbReference type="SUPFAM" id="SSF53474">
    <property type="entry name" value="alpha/beta-Hydrolases"/>
    <property type="match status" value="1"/>
</dbReference>
<dbReference type="STRING" id="235985.SAMN05414137_117124"/>
<dbReference type="InterPro" id="IPR002925">
    <property type="entry name" value="Dienelactn_hydro"/>
</dbReference>
<keyword evidence="3" id="KW-1185">Reference proteome</keyword>
<gene>
    <name evidence="2" type="ORF">SAMN05414137_117124</name>
</gene>
<dbReference type="PANTHER" id="PTHR46623">
    <property type="entry name" value="CARBOXYMETHYLENEBUTENOLIDASE-RELATED"/>
    <property type="match status" value="1"/>
</dbReference>
<sequence length="200" mass="21703">MAQIVLFHSTYGLRPAVTDAAERLRAAGHVVHTPDLYDGKTFDDIESGLAHRDLITREELLRRAVAAVAPLLTPDGPGLVYAGFSLGGAIAQNLALADERALGLLLLHGTSDLPADVSTSLPVQLHVAEPDPFETEDWLNAWYLQLVRAGADVEIHRYRGAGHLFTDPALPDYDAEAADRTWAVSRAFLAELDEQSEQDA</sequence>
<name>A0A1H7V7I0_STRJI</name>
<feature type="domain" description="Dienelactone hydrolase" evidence="1">
    <location>
        <begin position="4"/>
        <end position="190"/>
    </location>
</feature>
<protein>
    <submittedName>
        <fullName evidence="2">Dienelactone hydrolase</fullName>
    </submittedName>
</protein>
<dbReference type="Proteomes" id="UP000183015">
    <property type="component" value="Unassembled WGS sequence"/>
</dbReference>
<dbReference type="eggNOG" id="COG0412">
    <property type="taxonomic scope" value="Bacteria"/>
</dbReference>
<reference evidence="3" key="1">
    <citation type="submission" date="2016-10" db="EMBL/GenBank/DDBJ databases">
        <authorList>
            <person name="Varghese N."/>
        </authorList>
    </citation>
    <scope>NUCLEOTIDE SEQUENCE [LARGE SCALE GENOMIC DNA]</scope>
    <source>
        <strain evidence="3">DSM 45096 / BCRC 16803 / CGMCC 4.1857 / CIP 109030 / JCM 12277 / KCTC 19219 / NBRC 100920 / 33214</strain>
    </source>
</reference>
<dbReference type="InterPro" id="IPR051049">
    <property type="entry name" value="Dienelactone_hydrolase-like"/>
</dbReference>
<evidence type="ECO:0000313" key="3">
    <source>
        <dbReference type="Proteomes" id="UP000183015"/>
    </source>
</evidence>
<dbReference type="InterPro" id="IPR029058">
    <property type="entry name" value="AB_hydrolase_fold"/>
</dbReference>
<dbReference type="Gene3D" id="3.40.50.1820">
    <property type="entry name" value="alpha/beta hydrolase"/>
    <property type="match status" value="1"/>
</dbReference>
<evidence type="ECO:0000259" key="1">
    <source>
        <dbReference type="Pfam" id="PF01738"/>
    </source>
</evidence>